<evidence type="ECO:0000313" key="1">
    <source>
        <dbReference type="EMBL" id="SVE18117.1"/>
    </source>
</evidence>
<accession>A0A383BDC1</accession>
<reference evidence="1" key="1">
    <citation type="submission" date="2018-05" db="EMBL/GenBank/DDBJ databases">
        <authorList>
            <person name="Lanie J.A."/>
            <person name="Ng W.-L."/>
            <person name="Kazmierczak K.M."/>
            <person name="Andrzejewski T.M."/>
            <person name="Davidsen T.M."/>
            <person name="Wayne K.J."/>
            <person name="Tettelin H."/>
            <person name="Glass J.I."/>
            <person name="Rusch D."/>
            <person name="Podicherti R."/>
            <person name="Tsui H.-C.T."/>
            <person name="Winkler M.E."/>
        </authorList>
    </citation>
    <scope>NUCLEOTIDE SEQUENCE</scope>
</reference>
<gene>
    <name evidence="1" type="ORF">METZ01_LOCUS470971</name>
</gene>
<feature type="non-terminal residue" evidence="1">
    <location>
        <position position="1"/>
    </location>
</feature>
<dbReference type="AlphaFoldDB" id="A0A383BDC1"/>
<protein>
    <recommendedName>
        <fullName evidence="2">50S ribosomal protein L4</fullName>
    </recommendedName>
</protein>
<organism evidence="1">
    <name type="scientific">marine metagenome</name>
    <dbReference type="NCBI Taxonomy" id="408172"/>
    <lineage>
        <taxon>unclassified sequences</taxon>
        <taxon>metagenomes</taxon>
        <taxon>ecological metagenomes</taxon>
    </lineage>
</organism>
<name>A0A383BDC1_9ZZZZ</name>
<sequence>MKLKIKTINGQSKKEQELPMQFNESVNPILI</sequence>
<dbReference type="EMBL" id="UINC01199607">
    <property type="protein sequence ID" value="SVE18117.1"/>
    <property type="molecule type" value="Genomic_DNA"/>
</dbReference>
<evidence type="ECO:0008006" key="2">
    <source>
        <dbReference type="Google" id="ProtNLM"/>
    </source>
</evidence>
<feature type="non-terminal residue" evidence="1">
    <location>
        <position position="31"/>
    </location>
</feature>
<proteinExistence type="predicted"/>